<sequence length="174" mass="19567">MRLFFALEPSPEDARAIAEWRERYLPAQGRAVPAANFHITLAFLGEVSQQRLDRLCSAVDNTLDAGAPSTLELGLTEPGYWSKPRICWLGPDRWPRELDQLAHKLDQLGVAEGCKRNRGEYRPHITLYRGCDAPPPAPILAPDFELSLDHFALFESRQGRTGVSYEPVAAWELL</sequence>
<dbReference type="Gene3D" id="3.90.1140.10">
    <property type="entry name" value="Cyclic phosphodiesterase"/>
    <property type="match status" value="1"/>
</dbReference>
<dbReference type="KEGG" id="halc:EY643_04130"/>
<keyword evidence="4" id="KW-1185">Reference proteome</keyword>
<accession>A0A5P9NGI8</accession>
<dbReference type="HAMAP" id="MF_01940">
    <property type="entry name" value="RNA_CPDase"/>
    <property type="match status" value="1"/>
</dbReference>
<dbReference type="EMBL" id="CP036422">
    <property type="protein sequence ID" value="QFU74891.1"/>
    <property type="molecule type" value="Genomic_DNA"/>
</dbReference>
<proteinExistence type="inferred from homology"/>
<feature type="short sequence motif" description="HXTX 2" evidence="2">
    <location>
        <begin position="124"/>
        <end position="127"/>
    </location>
</feature>
<dbReference type="InterPro" id="IPR009097">
    <property type="entry name" value="Cyclic_Pdiesterase"/>
</dbReference>
<gene>
    <name evidence="3" type="primary">thpR</name>
    <name evidence="3" type="ORF">EY643_04130</name>
</gene>
<dbReference type="OrthoDB" id="7061261at2"/>
<feature type="active site" description="Proton acceptor" evidence="2">
    <location>
        <position position="124"/>
    </location>
</feature>
<dbReference type="GO" id="GO:0004113">
    <property type="term" value="F:2',3'-cyclic-nucleotide 3'-phosphodiesterase activity"/>
    <property type="evidence" value="ECO:0007669"/>
    <property type="project" value="InterPro"/>
</dbReference>
<evidence type="ECO:0000256" key="1">
    <source>
        <dbReference type="ARBA" id="ARBA00022801"/>
    </source>
</evidence>
<dbReference type="GO" id="GO:0008664">
    <property type="term" value="F:RNA 2',3'-cyclic 3'-phosphodiesterase activity"/>
    <property type="evidence" value="ECO:0007669"/>
    <property type="project" value="UniProtKB-EC"/>
</dbReference>
<dbReference type="Proteomes" id="UP000326287">
    <property type="component" value="Chromosome"/>
</dbReference>
<comment type="function">
    <text evidence="2">Hydrolyzes RNA 2',3'-cyclic phosphodiester to an RNA 2'-phosphomonoester.</text>
</comment>
<evidence type="ECO:0000313" key="3">
    <source>
        <dbReference type="EMBL" id="QFU74891.1"/>
    </source>
</evidence>
<feature type="active site" description="Proton donor" evidence="2">
    <location>
        <position position="38"/>
    </location>
</feature>
<dbReference type="RefSeq" id="WP_152660998.1">
    <property type="nucleotide sequence ID" value="NZ_CP036422.1"/>
</dbReference>
<feature type="short sequence motif" description="HXTX 1" evidence="2">
    <location>
        <begin position="38"/>
        <end position="41"/>
    </location>
</feature>
<dbReference type="EC" id="3.1.4.58" evidence="2"/>
<evidence type="ECO:0000256" key="2">
    <source>
        <dbReference type="HAMAP-Rule" id="MF_01940"/>
    </source>
</evidence>
<reference evidence="3 4" key="1">
    <citation type="submission" date="2019-02" db="EMBL/GenBank/DDBJ databases">
        <authorList>
            <person name="Li S.-H."/>
        </authorList>
    </citation>
    <scope>NUCLEOTIDE SEQUENCE [LARGE SCALE GENOMIC DNA]</scope>
    <source>
        <strain evidence="3 4">IMCC14385</strain>
    </source>
</reference>
<dbReference type="AlphaFoldDB" id="A0A5P9NGI8"/>
<dbReference type="InterPro" id="IPR004175">
    <property type="entry name" value="RNA_CPDase"/>
</dbReference>
<keyword evidence="1 2" id="KW-0378">Hydrolase</keyword>
<dbReference type="NCBIfam" id="TIGR02258">
    <property type="entry name" value="2_5_ligase"/>
    <property type="match status" value="1"/>
</dbReference>
<evidence type="ECO:0000313" key="4">
    <source>
        <dbReference type="Proteomes" id="UP000326287"/>
    </source>
</evidence>
<dbReference type="Pfam" id="PF13563">
    <property type="entry name" value="2_5_RNA_ligase2"/>
    <property type="match status" value="1"/>
</dbReference>
<comment type="similarity">
    <text evidence="2">Belongs to the 2H phosphoesterase superfamily. ThpR family.</text>
</comment>
<dbReference type="PANTHER" id="PTHR35561">
    <property type="entry name" value="RNA 2',3'-CYCLIC PHOSPHODIESTERASE"/>
    <property type="match status" value="1"/>
</dbReference>
<comment type="catalytic activity">
    <reaction evidence="2">
        <text>a 3'-end 2',3'-cyclophospho-ribonucleotide-RNA + H2O = a 3'-end 2'-phospho-ribonucleotide-RNA + H(+)</text>
        <dbReference type="Rhea" id="RHEA:11828"/>
        <dbReference type="Rhea" id="RHEA-COMP:10464"/>
        <dbReference type="Rhea" id="RHEA-COMP:17353"/>
        <dbReference type="ChEBI" id="CHEBI:15377"/>
        <dbReference type="ChEBI" id="CHEBI:15378"/>
        <dbReference type="ChEBI" id="CHEBI:83064"/>
        <dbReference type="ChEBI" id="CHEBI:173113"/>
        <dbReference type="EC" id="3.1.4.58"/>
    </reaction>
</comment>
<dbReference type="PANTHER" id="PTHR35561:SF1">
    <property type="entry name" value="RNA 2',3'-CYCLIC PHOSPHODIESTERASE"/>
    <property type="match status" value="1"/>
</dbReference>
<name>A0A5P9NGI8_9GAMM</name>
<dbReference type="SUPFAM" id="SSF55144">
    <property type="entry name" value="LigT-like"/>
    <property type="match status" value="1"/>
</dbReference>
<protein>
    <recommendedName>
        <fullName evidence="2">RNA 2',3'-cyclic phosphodiesterase</fullName>
        <shortName evidence="2">RNA 2',3'-CPDase</shortName>
        <ecNumber evidence="2">3.1.4.58</ecNumber>
    </recommendedName>
</protein>
<organism evidence="3 4">
    <name type="scientific">Halioglobus maricola</name>
    <dbReference type="NCBI Taxonomy" id="2601894"/>
    <lineage>
        <taxon>Bacteria</taxon>
        <taxon>Pseudomonadati</taxon>
        <taxon>Pseudomonadota</taxon>
        <taxon>Gammaproteobacteria</taxon>
        <taxon>Cellvibrionales</taxon>
        <taxon>Halieaceae</taxon>
        <taxon>Halioglobus</taxon>
    </lineage>
</organism>